<gene>
    <name evidence="1" type="ORF">EDD40_1872</name>
</gene>
<sequence>MIAGEGDTGPFAHGAERWRVRVRDRSGGEVLGAGVLVDREHVLTCAHVALAAEVLAVDLVGLPGAPTSDARIVAHVPPDGDDRGDVAVLKLATRQPAGLGATLRRAALTWDRPVHTLGYPHGQGLDIGVWARMTLAAWAGSEWLQMNRRSPGEQRVRAGFSGSGVADDATGDVLGIVVSEYTDDDAGLAWMMPVATIEAHLPLVSQWAVGDRGVDPDRFPAPADSTHLAERVREIMAWLSRREDGAAVLIVVGGERTDLRHAVALSSVGDSPDPDLALDVEGLTVEEVSRRIVDRAGLAADGSSTRRVQAGTPPMTVVVDGVDQTDEPQALLDEVFEPMVRHGARLVFSFDQDDSAGIDAARALARAAVTGRLDGFAERIAVLLADSPDTDASRLRIALSGLRRAAAADWTLVAERLPRFDRAITRVESGRADARQVAEAMSDLRGQLEGWKAKAGDGGLAEDIGSATAYRRAHALLAADPVDGDAVREAVKEYQDLVRRALAKGEPG</sequence>
<name>A0A3N1H2A9_9PSEU</name>
<proteinExistence type="predicted"/>
<dbReference type="AlphaFoldDB" id="A0A3N1H2A9"/>
<dbReference type="EMBL" id="RJKM01000001">
    <property type="protein sequence ID" value="ROP36598.1"/>
    <property type="molecule type" value="Genomic_DNA"/>
</dbReference>
<keyword evidence="2" id="KW-1185">Reference proteome</keyword>
<reference evidence="1 2" key="1">
    <citation type="submission" date="2018-11" db="EMBL/GenBank/DDBJ databases">
        <title>Sequencing the genomes of 1000 actinobacteria strains.</title>
        <authorList>
            <person name="Klenk H.-P."/>
        </authorList>
    </citation>
    <scope>NUCLEOTIDE SEQUENCE [LARGE SCALE GENOMIC DNA]</scope>
    <source>
        <strain evidence="1 2">DSM 44231</strain>
    </source>
</reference>
<dbReference type="OrthoDB" id="3330134at2"/>
<protein>
    <submittedName>
        <fullName evidence="1">Trypsin-like peptidase</fullName>
    </submittedName>
</protein>
<dbReference type="RefSeq" id="WP_123742552.1">
    <property type="nucleotide sequence ID" value="NZ_RJKM01000001.1"/>
</dbReference>
<dbReference type="Pfam" id="PF13365">
    <property type="entry name" value="Trypsin_2"/>
    <property type="match status" value="1"/>
</dbReference>
<dbReference type="Gene3D" id="2.40.10.120">
    <property type="match status" value="1"/>
</dbReference>
<evidence type="ECO:0000313" key="1">
    <source>
        <dbReference type="EMBL" id="ROP36598.1"/>
    </source>
</evidence>
<dbReference type="InterPro" id="IPR009003">
    <property type="entry name" value="Peptidase_S1_PA"/>
</dbReference>
<comment type="caution">
    <text evidence="1">The sequence shown here is derived from an EMBL/GenBank/DDBJ whole genome shotgun (WGS) entry which is preliminary data.</text>
</comment>
<evidence type="ECO:0000313" key="2">
    <source>
        <dbReference type="Proteomes" id="UP000268727"/>
    </source>
</evidence>
<dbReference type="Proteomes" id="UP000268727">
    <property type="component" value="Unassembled WGS sequence"/>
</dbReference>
<accession>A0A3N1H2A9</accession>
<dbReference type="SUPFAM" id="SSF50494">
    <property type="entry name" value="Trypsin-like serine proteases"/>
    <property type="match status" value="1"/>
</dbReference>
<organism evidence="1 2">
    <name type="scientific">Saccharothrix texasensis</name>
    <dbReference type="NCBI Taxonomy" id="103734"/>
    <lineage>
        <taxon>Bacteria</taxon>
        <taxon>Bacillati</taxon>
        <taxon>Actinomycetota</taxon>
        <taxon>Actinomycetes</taxon>
        <taxon>Pseudonocardiales</taxon>
        <taxon>Pseudonocardiaceae</taxon>
        <taxon>Saccharothrix</taxon>
    </lineage>
</organism>